<evidence type="ECO:0000259" key="3">
    <source>
        <dbReference type="PROSITE" id="PS50977"/>
    </source>
</evidence>
<dbReference type="EMBL" id="ACKZ01000021">
    <property type="protein sequence ID" value="EEW36745.1"/>
    <property type="molecule type" value="Genomic_DNA"/>
</dbReference>
<dbReference type="SUPFAM" id="SSF46689">
    <property type="entry name" value="Homeodomain-like"/>
    <property type="match status" value="1"/>
</dbReference>
<dbReference type="GeneID" id="78412216"/>
<keyword evidence="1 2" id="KW-0238">DNA-binding</keyword>
<comment type="caution">
    <text evidence="4">The sequence shown here is derived from an EMBL/GenBank/DDBJ whole genome shotgun (WGS) entry which is preliminary data.</text>
</comment>
<dbReference type="PROSITE" id="PS50977">
    <property type="entry name" value="HTH_TETR_2"/>
    <property type="match status" value="1"/>
</dbReference>
<dbReference type="InterPro" id="IPR050624">
    <property type="entry name" value="HTH-type_Tx_Regulator"/>
</dbReference>
<dbReference type="InterPro" id="IPR009057">
    <property type="entry name" value="Homeodomain-like_sf"/>
</dbReference>
<evidence type="ECO:0000313" key="4">
    <source>
        <dbReference type="EMBL" id="EEW36745.1"/>
    </source>
</evidence>
<name>C8NHT2_9LACT</name>
<evidence type="ECO:0000256" key="2">
    <source>
        <dbReference type="PROSITE-ProRule" id="PRU00335"/>
    </source>
</evidence>
<dbReference type="Proteomes" id="UP000005926">
    <property type="component" value="Unassembled WGS sequence"/>
</dbReference>
<dbReference type="Gene3D" id="1.10.357.10">
    <property type="entry name" value="Tetracycline Repressor, domain 2"/>
    <property type="match status" value="1"/>
</dbReference>
<reference evidence="4 5" key="1">
    <citation type="submission" date="2009-08" db="EMBL/GenBank/DDBJ databases">
        <authorList>
            <person name="Muzny D."/>
            <person name="Qin X."/>
            <person name="Deng J."/>
            <person name="Jiang H."/>
            <person name="Liu Y."/>
            <person name="Qu J."/>
            <person name="Song X.-Z."/>
            <person name="Zhang L."/>
            <person name="Thornton R."/>
            <person name="Coyle M."/>
            <person name="Francisco L."/>
            <person name="Jackson L."/>
            <person name="Javaid M."/>
            <person name="Korchina V."/>
            <person name="Kovar C."/>
            <person name="Mata R."/>
            <person name="Mathew T."/>
            <person name="Ngo R."/>
            <person name="Nguyen L."/>
            <person name="Nguyen N."/>
            <person name="Okwuonu G."/>
            <person name="Ongeri F."/>
            <person name="Pham C."/>
            <person name="Simmons D."/>
            <person name="Wilczek-Boney K."/>
            <person name="Hale W."/>
            <person name="Jakkamsetti A."/>
            <person name="Pham P."/>
            <person name="Ruth R."/>
            <person name="San Lucas F."/>
            <person name="Warren J."/>
            <person name="Zhang J."/>
            <person name="Zhao Z."/>
            <person name="Zhou C."/>
            <person name="Zhu D."/>
            <person name="Lee S."/>
            <person name="Bess C."/>
            <person name="Blankenburg K."/>
            <person name="Forbes L."/>
            <person name="Fu Q."/>
            <person name="Gubbala S."/>
            <person name="Hirani K."/>
            <person name="Jayaseelan J.C."/>
            <person name="Lara F."/>
            <person name="Munidasa M."/>
            <person name="Palculict T."/>
            <person name="Patil S."/>
            <person name="Pu L.-L."/>
            <person name="Saada N."/>
            <person name="Tang L."/>
            <person name="Weissenberger G."/>
            <person name="Zhu Y."/>
            <person name="Hemphill L."/>
            <person name="Shang Y."/>
            <person name="Youmans B."/>
            <person name="Ayvaz T."/>
            <person name="Ross M."/>
            <person name="Santibanez J."/>
            <person name="Aqrawi P."/>
            <person name="Gross S."/>
            <person name="Joshi V."/>
            <person name="Fowler G."/>
            <person name="Nazareth L."/>
            <person name="Reid J."/>
            <person name="Worley K."/>
            <person name="Petrosino J."/>
            <person name="Highlander S."/>
            <person name="Gibbs R."/>
        </authorList>
    </citation>
    <scope>NUCLEOTIDE SEQUENCE [LARGE SCALE GENOMIC DNA]</scope>
    <source>
        <strain evidence="4 5">ATCC 49175</strain>
    </source>
</reference>
<dbReference type="STRING" id="638301.HMPREF0444_1477"/>
<dbReference type="eggNOG" id="COG1309">
    <property type="taxonomic scope" value="Bacteria"/>
</dbReference>
<protein>
    <submittedName>
        <fullName evidence="4">Transcriptional regulator, TetR family</fullName>
    </submittedName>
</protein>
<dbReference type="PRINTS" id="PR00455">
    <property type="entry name" value="HTHTETR"/>
</dbReference>
<evidence type="ECO:0000256" key="1">
    <source>
        <dbReference type="ARBA" id="ARBA00023125"/>
    </source>
</evidence>
<dbReference type="InterPro" id="IPR001647">
    <property type="entry name" value="HTH_TetR"/>
</dbReference>
<gene>
    <name evidence="4" type="ORF">HMPREF0444_1477</name>
</gene>
<dbReference type="PANTHER" id="PTHR43479">
    <property type="entry name" value="ACREF/ENVCD OPERON REPRESSOR-RELATED"/>
    <property type="match status" value="1"/>
</dbReference>
<proteinExistence type="predicted"/>
<dbReference type="GO" id="GO:0003677">
    <property type="term" value="F:DNA binding"/>
    <property type="evidence" value="ECO:0007669"/>
    <property type="project" value="UniProtKB-UniRule"/>
</dbReference>
<evidence type="ECO:0000313" key="5">
    <source>
        <dbReference type="Proteomes" id="UP000005926"/>
    </source>
</evidence>
<feature type="domain" description="HTH tetR-type" evidence="3">
    <location>
        <begin position="5"/>
        <end position="65"/>
    </location>
</feature>
<sequence length="196" mass="22520">MVSEQLTRDRILEAASSLFAEKSFQEVGIREIAKRAGCSHTTIYLYFKNKDEILFEVASAPLEKLYQTSLEIYQSNQSVEDRLLGVCHHFIQFGFQYASSNQLLFIVEGEEVDLPEVTKPINQLRMKSFNILKSLIQAVLHQSISEEKLFNIVRGTYLFLQGMVINYASGNCGYNERLQTIVTDYLTFTLLDRKNL</sequence>
<accession>C8NHT2</accession>
<dbReference type="HOGENOM" id="CLU_069356_23_2_9"/>
<dbReference type="RefSeq" id="WP_005608042.1">
    <property type="nucleotide sequence ID" value="NZ_CP102283.1"/>
</dbReference>
<dbReference type="AlphaFoldDB" id="C8NHT2"/>
<feature type="DNA-binding region" description="H-T-H motif" evidence="2">
    <location>
        <begin position="28"/>
        <end position="47"/>
    </location>
</feature>
<keyword evidence="5" id="KW-1185">Reference proteome</keyword>
<dbReference type="PANTHER" id="PTHR43479:SF11">
    <property type="entry name" value="ACREF_ENVCD OPERON REPRESSOR-RELATED"/>
    <property type="match status" value="1"/>
</dbReference>
<dbReference type="Pfam" id="PF00440">
    <property type="entry name" value="TetR_N"/>
    <property type="match status" value="1"/>
</dbReference>
<organism evidence="4 5">
    <name type="scientific">Granulicatella adiacens ATCC 49175</name>
    <dbReference type="NCBI Taxonomy" id="638301"/>
    <lineage>
        <taxon>Bacteria</taxon>
        <taxon>Bacillati</taxon>
        <taxon>Bacillota</taxon>
        <taxon>Bacilli</taxon>
        <taxon>Lactobacillales</taxon>
        <taxon>Carnobacteriaceae</taxon>
        <taxon>Granulicatella</taxon>
    </lineage>
</organism>